<accession>A0AC61MTA3</accession>
<evidence type="ECO:0000313" key="1">
    <source>
        <dbReference type="EMBL" id="QQK07830.1"/>
    </source>
</evidence>
<proteinExistence type="predicted"/>
<dbReference type="Proteomes" id="UP000595814">
    <property type="component" value="Chromosome"/>
</dbReference>
<organism evidence="1 2">
    <name type="scientific">Miniphocaeibacter halophilus</name>
    <dbReference type="NCBI Taxonomy" id="2931922"/>
    <lineage>
        <taxon>Bacteria</taxon>
        <taxon>Bacillati</taxon>
        <taxon>Bacillota</taxon>
        <taxon>Tissierellia</taxon>
        <taxon>Tissierellales</taxon>
        <taxon>Peptoniphilaceae</taxon>
        <taxon>Miniphocaeibacter</taxon>
    </lineage>
</organism>
<gene>
    <name evidence="1" type="ORF">JFY71_11220</name>
</gene>
<sequence length="465" mass="54620">MIFFFIVIMILIIGGYIFAYRAYYKSTNYRDGRVMLVSIPYEHKDDEGIKLITEKSKKVIKIIGIFHNLLMLMYFYGLYFSDFNKYLFNEYFAFTLILILMLPLVVLQVYLNKNHKQIKKIKSDNNWALVTEYEIEVDTRILADNLKGKYNKLLHLSLILTIIIGILSFLLKSKVELFEILVLLLNVNSLNLVMILILKLDNYIKISDDYKENYKANKEKIEYNYNLIYKLILIDFILIFAYIILTYSLGYMNYVFIFLNIFLIILWILFIIVFYKVNKKYEISNNNISKAGDFYDYYGYNNPYDNRAMVNSLVSSAGTEVNRGNIKGKMINLLSSLFLIVILVGSVIFLHDTIYASIDYTIEDNKLEIEVSTFNSTINLKEIDSLEFKEEIDFENAYRIIGNAMENYSAGSYNLKNYGNVTLYSYNYVDSHIVIKAKGKTYIFNEDTNNKTEKLFNKITKYIDK</sequence>
<protein>
    <submittedName>
        <fullName evidence="1">Uncharacterized protein</fullName>
    </submittedName>
</protein>
<keyword evidence="2" id="KW-1185">Reference proteome</keyword>
<dbReference type="EMBL" id="CP066744">
    <property type="protein sequence ID" value="QQK07830.1"/>
    <property type="molecule type" value="Genomic_DNA"/>
</dbReference>
<name>A0AC61MTA3_9FIRM</name>
<reference evidence="1 2" key="1">
    <citation type="journal article" date="2022" name="Int. J. Syst. Evol. Microbiol.">
        <title>Miniphocaeibacter halophilus sp. nov., an ammonium-tolerant acetate-producing bacterium isolated from a biogas system.</title>
        <authorList>
            <person name="Schnurer A."/>
            <person name="Singh A."/>
            <person name="Bi S."/>
            <person name="Qiao W."/>
            <person name="Westerholm M."/>
        </authorList>
    </citation>
    <scope>NUCLEOTIDE SEQUENCE [LARGE SCALE GENOMIC DNA]</scope>
    <source>
        <strain evidence="1 2">AMB_01</strain>
    </source>
</reference>
<evidence type="ECO:0000313" key="2">
    <source>
        <dbReference type="Proteomes" id="UP000595814"/>
    </source>
</evidence>